<dbReference type="InterPro" id="IPR035911">
    <property type="entry name" value="MurE/MurF_N"/>
</dbReference>
<evidence type="ECO:0000256" key="4">
    <source>
        <dbReference type="ARBA" id="ARBA00022741"/>
    </source>
</evidence>
<dbReference type="InterPro" id="IPR013221">
    <property type="entry name" value="Mur_ligase_cen"/>
</dbReference>
<evidence type="ECO:0000256" key="7">
    <source>
        <dbReference type="ARBA" id="ARBA00022984"/>
    </source>
</evidence>
<accession>A0A841T710</accession>
<dbReference type="GO" id="GO:0047480">
    <property type="term" value="F:UDP-N-acetylmuramoyl-tripeptide-D-alanyl-D-alanine ligase activity"/>
    <property type="evidence" value="ECO:0007669"/>
    <property type="project" value="UniProtKB-UniRule"/>
</dbReference>
<dbReference type="AlphaFoldDB" id="A0A841T710"/>
<dbReference type="InterPro" id="IPR004101">
    <property type="entry name" value="Mur_ligase_C"/>
</dbReference>
<keyword evidence="6 10" id="KW-0133">Cell shape</keyword>
<keyword evidence="9 10" id="KW-0961">Cell wall biogenesis/degradation</keyword>
<dbReference type="Pfam" id="PF01225">
    <property type="entry name" value="Mur_ligase"/>
    <property type="match status" value="1"/>
</dbReference>
<evidence type="ECO:0000256" key="9">
    <source>
        <dbReference type="ARBA" id="ARBA00023316"/>
    </source>
</evidence>
<dbReference type="Pfam" id="PF08245">
    <property type="entry name" value="Mur_ligase_M"/>
    <property type="match status" value="1"/>
</dbReference>
<dbReference type="GO" id="GO:0008360">
    <property type="term" value="P:regulation of cell shape"/>
    <property type="evidence" value="ECO:0007669"/>
    <property type="project" value="UniProtKB-KW"/>
</dbReference>
<feature type="region of interest" description="Disordered" evidence="11">
    <location>
        <begin position="269"/>
        <end position="302"/>
    </location>
</feature>
<dbReference type="InterPro" id="IPR000713">
    <property type="entry name" value="Mur_ligase_N"/>
</dbReference>
<reference evidence="15 16" key="1">
    <citation type="submission" date="2020-08" db="EMBL/GenBank/DDBJ databases">
        <title>Cohnella phylogeny.</title>
        <authorList>
            <person name="Dunlap C."/>
        </authorList>
    </citation>
    <scope>NUCLEOTIDE SEQUENCE [LARGE SCALE GENOMIC DNA]</scope>
    <source>
        <strain evidence="15 16">DSM 103658</strain>
    </source>
</reference>
<dbReference type="UniPathway" id="UPA00219"/>
<keyword evidence="1 10" id="KW-0963">Cytoplasm</keyword>
<comment type="caution">
    <text evidence="15">The sequence shown here is derived from an EMBL/GenBank/DDBJ whole genome shotgun (WGS) entry which is preliminary data.</text>
</comment>
<evidence type="ECO:0000256" key="8">
    <source>
        <dbReference type="ARBA" id="ARBA00023306"/>
    </source>
</evidence>
<dbReference type="InterPro" id="IPR036565">
    <property type="entry name" value="Mur-like_cat_sf"/>
</dbReference>
<feature type="compositionally biased region" description="Low complexity" evidence="11">
    <location>
        <begin position="279"/>
        <end position="302"/>
    </location>
</feature>
<feature type="domain" description="Mur ligase C-terminal" evidence="13">
    <location>
        <begin position="352"/>
        <end position="480"/>
    </location>
</feature>
<evidence type="ECO:0000256" key="6">
    <source>
        <dbReference type="ARBA" id="ARBA00022960"/>
    </source>
</evidence>
<sequence>MIQTTLREAAAWCGSLSFPLVGEAGDIRFAGVSTDTRTIAAGQLFVPLVGANFDGHDHLTAAEAAGAAGALWQSDRPQPETKLPLILVSDTLAALQKLAESYLASIGARVVGVTGSNGKTTTKDLIASVLRTAFKVAKTEGNFNNHIGLPLTILRAPADTQAFVLEMGMSDRGEISLLTRIAKPNVAVITNIGESHLLQLGSRRNIARAKLEIAEGLKTGGALIYNGDEPLLAEELAASPLPAGIGKLTFGADASCDLRLGAFEGTAEGSRFTAEAGRSGEPSEPGKPGKSSGPAPAEAANQPAAPEAVFELAIPGRHNALNALAAVAVGRLFGLSDDQIAEGLRSAQLTGMRIERTAAANGAAVLNDAYNASPASVRAAIELVASLKAAPGGRKILVLGDMLELGPDEAEFHAAIGRAVTPDKADLLLAYGPLSANGAREAEKLLPAGAVKHYMDKEQLIADLLAKLTPDDLVLVKASRGMKLEEVVYALQRGAVS</sequence>
<evidence type="ECO:0000259" key="13">
    <source>
        <dbReference type="Pfam" id="PF02875"/>
    </source>
</evidence>
<comment type="function">
    <text evidence="10">Involved in cell wall formation. Catalyzes the final step in the synthesis of UDP-N-acetylmuramoyl-pentapeptide, the precursor of murein.</text>
</comment>
<dbReference type="GO" id="GO:0051301">
    <property type="term" value="P:cell division"/>
    <property type="evidence" value="ECO:0007669"/>
    <property type="project" value="UniProtKB-KW"/>
</dbReference>
<dbReference type="Pfam" id="PF02875">
    <property type="entry name" value="Mur_ligase_C"/>
    <property type="match status" value="1"/>
</dbReference>
<dbReference type="HAMAP" id="MF_02019">
    <property type="entry name" value="MurF"/>
    <property type="match status" value="1"/>
</dbReference>
<feature type="domain" description="Mur ligase central" evidence="14">
    <location>
        <begin position="113"/>
        <end position="329"/>
    </location>
</feature>
<dbReference type="Proteomes" id="UP000574133">
    <property type="component" value="Unassembled WGS sequence"/>
</dbReference>
<feature type="binding site" evidence="10">
    <location>
        <begin position="115"/>
        <end position="121"/>
    </location>
    <ligand>
        <name>ATP</name>
        <dbReference type="ChEBI" id="CHEBI:30616"/>
    </ligand>
</feature>
<dbReference type="GO" id="GO:0009252">
    <property type="term" value="P:peptidoglycan biosynthetic process"/>
    <property type="evidence" value="ECO:0007669"/>
    <property type="project" value="UniProtKB-UniRule"/>
</dbReference>
<comment type="subcellular location">
    <subcellularLocation>
        <location evidence="10">Cytoplasm</location>
    </subcellularLocation>
</comment>
<keyword evidence="7 10" id="KW-0573">Peptidoglycan synthesis</keyword>
<name>A0A841T710_9BACL</name>
<dbReference type="InterPro" id="IPR036615">
    <property type="entry name" value="Mur_ligase_C_dom_sf"/>
</dbReference>
<organism evidence="15 16">
    <name type="scientific">Cohnella lubricantis</name>
    <dbReference type="NCBI Taxonomy" id="2163172"/>
    <lineage>
        <taxon>Bacteria</taxon>
        <taxon>Bacillati</taxon>
        <taxon>Bacillota</taxon>
        <taxon>Bacilli</taxon>
        <taxon>Bacillales</taxon>
        <taxon>Paenibacillaceae</taxon>
        <taxon>Cohnella</taxon>
    </lineage>
</organism>
<dbReference type="GO" id="GO:0005737">
    <property type="term" value="C:cytoplasm"/>
    <property type="evidence" value="ECO:0007669"/>
    <property type="project" value="UniProtKB-SubCell"/>
</dbReference>
<dbReference type="SUPFAM" id="SSF63418">
    <property type="entry name" value="MurE/MurF N-terminal domain"/>
    <property type="match status" value="1"/>
</dbReference>
<comment type="similarity">
    <text evidence="10">Belongs to the MurCDEF family. MurF subfamily.</text>
</comment>
<evidence type="ECO:0000256" key="10">
    <source>
        <dbReference type="HAMAP-Rule" id="MF_02019"/>
    </source>
</evidence>
<dbReference type="SUPFAM" id="SSF53244">
    <property type="entry name" value="MurD-like peptide ligases, peptide-binding domain"/>
    <property type="match status" value="1"/>
</dbReference>
<comment type="pathway">
    <text evidence="10">Cell wall biogenesis; peptidoglycan biosynthesis.</text>
</comment>
<dbReference type="InterPro" id="IPR051046">
    <property type="entry name" value="MurCDEF_CellWall_CoF430Synth"/>
</dbReference>
<dbReference type="EMBL" id="JACJVN010000028">
    <property type="protein sequence ID" value="MBB6677323.1"/>
    <property type="molecule type" value="Genomic_DNA"/>
</dbReference>
<dbReference type="Gene3D" id="3.90.190.20">
    <property type="entry name" value="Mur ligase, C-terminal domain"/>
    <property type="match status" value="1"/>
</dbReference>
<evidence type="ECO:0000256" key="11">
    <source>
        <dbReference type="SAM" id="MobiDB-lite"/>
    </source>
</evidence>
<evidence type="ECO:0000256" key="5">
    <source>
        <dbReference type="ARBA" id="ARBA00022840"/>
    </source>
</evidence>
<dbReference type="EC" id="6.3.2.10" evidence="10"/>
<evidence type="ECO:0000256" key="1">
    <source>
        <dbReference type="ARBA" id="ARBA00022490"/>
    </source>
</evidence>
<keyword evidence="5 10" id="KW-0067">ATP-binding</keyword>
<evidence type="ECO:0000259" key="12">
    <source>
        <dbReference type="Pfam" id="PF01225"/>
    </source>
</evidence>
<evidence type="ECO:0000256" key="3">
    <source>
        <dbReference type="ARBA" id="ARBA00022618"/>
    </source>
</evidence>
<evidence type="ECO:0000313" key="16">
    <source>
        <dbReference type="Proteomes" id="UP000574133"/>
    </source>
</evidence>
<gene>
    <name evidence="10" type="primary">murF</name>
    <name evidence="15" type="ORF">H4Q31_08295</name>
</gene>
<evidence type="ECO:0000256" key="2">
    <source>
        <dbReference type="ARBA" id="ARBA00022598"/>
    </source>
</evidence>
<dbReference type="GO" id="GO:0071555">
    <property type="term" value="P:cell wall organization"/>
    <property type="evidence" value="ECO:0007669"/>
    <property type="project" value="UniProtKB-KW"/>
</dbReference>
<dbReference type="Gene3D" id="3.40.1190.10">
    <property type="entry name" value="Mur-like, catalytic domain"/>
    <property type="match status" value="1"/>
</dbReference>
<keyword evidence="4 10" id="KW-0547">Nucleotide-binding</keyword>
<dbReference type="SUPFAM" id="SSF53623">
    <property type="entry name" value="MurD-like peptide ligases, catalytic domain"/>
    <property type="match status" value="1"/>
</dbReference>
<feature type="domain" description="Mur ligase N-terminal catalytic" evidence="12">
    <location>
        <begin position="30"/>
        <end position="102"/>
    </location>
</feature>
<keyword evidence="16" id="KW-1185">Reference proteome</keyword>
<keyword evidence="3 10" id="KW-0132">Cell division</keyword>
<dbReference type="Gene3D" id="3.40.1390.10">
    <property type="entry name" value="MurE/MurF, N-terminal domain"/>
    <property type="match status" value="1"/>
</dbReference>
<evidence type="ECO:0000259" key="14">
    <source>
        <dbReference type="Pfam" id="PF08245"/>
    </source>
</evidence>
<comment type="catalytic activity">
    <reaction evidence="10">
        <text>D-alanyl-D-alanine + UDP-N-acetyl-alpha-D-muramoyl-L-alanyl-gamma-D-glutamyl-meso-2,6-diaminopimelate + ATP = UDP-N-acetyl-alpha-D-muramoyl-L-alanyl-gamma-D-glutamyl-meso-2,6-diaminopimeloyl-D-alanyl-D-alanine + ADP + phosphate + H(+)</text>
        <dbReference type="Rhea" id="RHEA:28374"/>
        <dbReference type="ChEBI" id="CHEBI:15378"/>
        <dbReference type="ChEBI" id="CHEBI:30616"/>
        <dbReference type="ChEBI" id="CHEBI:43474"/>
        <dbReference type="ChEBI" id="CHEBI:57822"/>
        <dbReference type="ChEBI" id="CHEBI:61386"/>
        <dbReference type="ChEBI" id="CHEBI:83905"/>
        <dbReference type="ChEBI" id="CHEBI:456216"/>
        <dbReference type="EC" id="6.3.2.10"/>
    </reaction>
</comment>
<dbReference type="PANTHER" id="PTHR43024:SF1">
    <property type="entry name" value="UDP-N-ACETYLMURAMOYL-TRIPEPTIDE--D-ALANYL-D-ALANINE LIGASE"/>
    <property type="match status" value="1"/>
</dbReference>
<dbReference type="RefSeq" id="WP_185178590.1">
    <property type="nucleotide sequence ID" value="NZ_CBCSEP010000004.1"/>
</dbReference>
<dbReference type="GO" id="GO:0005524">
    <property type="term" value="F:ATP binding"/>
    <property type="evidence" value="ECO:0007669"/>
    <property type="project" value="UniProtKB-UniRule"/>
</dbReference>
<protein>
    <recommendedName>
        <fullName evidence="10">UDP-N-acetylmuramoyl-tripeptide--D-alanyl-D-alanine ligase</fullName>
        <ecNumber evidence="10">6.3.2.10</ecNumber>
    </recommendedName>
    <alternativeName>
        <fullName evidence="10">D-alanyl-D-alanine-adding enzyme</fullName>
    </alternativeName>
</protein>
<dbReference type="InterPro" id="IPR005863">
    <property type="entry name" value="UDP-N-AcMur_synth"/>
</dbReference>
<keyword evidence="2 10" id="KW-0436">Ligase</keyword>
<evidence type="ECO:0000313" key="15">
    <source>
        <dbReference type="EMBL" id="MBB6677323.1"/>
    </source>
</evidence>
<proteinExistence type="inferred from homology"/>
<keyword evidence="8 10" id="KW-0131">Cell cycle</keyword>
<dbReference type="PANTHER" id="PTHR43024">
    <property type="entry name" value="UDP-N-ACETYLMURAMOYL-TRIPEPTIDE--D-ALANYL-D-ALANINE LIGASE"/>
    <property type="match status" value="1"/>
</dbReference>